<proteinExistence type="inferred from homology"/>
<dbReference type="AlphaFoldDB" id="A0A6C0RFP8"/>
<evidence type="ECO:0000313" key="3">
    <source>
        <dbReference type="EMBL" id="QIA08969.1"/>
    </source>
</evidence>
<dbReference type="Pfam" id="PF00982">
    <property type="entry name" value="Glyco_transf_20"/>
    <property type="match status" value="1"/>
</dbReference>
<dbReference type="RefSeq" id="WP_163347669.1">
    <property type="nucleotide sequence ID" value="NZ_CP048409.1"/>
</dbReference>
<dbReference type="NCBIfam" id="TIGR00685">
    <property type="entry name" value="T6PP"/>
    <property type="match status" value="1"/>
</dbReference>
<dbReference type="Gene3D" id="3.40.50.1000">
    <property type="entry name" value="HAD superfamily/HAD-like"/>
    <property type="match status" value="1"/>
</dbReference>
<organism evidence="3 4">
    <name type="scientific">Draconibacterium halophilum</name>
    <dbReference type="NCBI Taxonomy" id="2706887"/>
    <lineage>
        <taxon>Bacteria</taxon>
        <taxon>Pseudomonadati</taxon>
        <taxon>Bacteroidota</taxon>
        <taxon>Bacteroidia</taxon>
        <taxon>Marinilabiliales</taxon>
        <taxon>Prolixibacteraceae</taxon>
        <taxon>Draconibacterium</taxon>
    </lineage>
</organism>
<gene>
    <name evidence="3" type="ORF">G0Q07_15150</name>
</gene>
<dbReference type="EMBL" id="CP048409">
    <property type="protein sequence ID" value="QIA08969.1"/>
    <property type="molecule type" value="Genomic_DNA"/>
</dbReference>
<keyword evidence="4" id="KW-1185">Reference proteome</keyword>
<dbReference type="NCBIfam" id="NF011071">
    <property type="entry name" value="PRK14501.1"/>
    <property type="match status" value="1"/>
</dbReference>
<name>A0A6C0RFP8_9BACT</name>
<protein>
    <submittedName>
        <fullName evidence="3">Bifunctional alpha,alpha-trehalose-phosphate synthase (UDP-forming)/trehalose-phosphatase</fullName>
    </submittedName>
</protein>
<sequence length="737" mass="86822">MKRLFMISNRLPLVVNDNNGDKELIPYGDRFDTGLRNFYRSFDIKWVGRAGINIDEINESEKQYIDNKFRSENCIPIYLDRQLNSEFIEGFCDNTIWPVFNYFIETSRYNPDFWESYKEVNQIYADAIVKYITEDDIIWVHDYHLMLLPKLIREKMPNVSIGYFQHIPFPSFEVFRLLPWRMELLEGILEADLVGFHTYDYQRHFMSCVRRLLGLETIFNRIRLDERVVKVDAFPKGVDFEFFNNTAQELATNKEAQHSDIRMELQEFLKRDKERKIILSIDRLDYTKGIPDRIKAFELFLNKYPEYKEKVSLFLFVRPSRENVLDYRELKKQMDELVGRINGMYGSISWMPIWYFYRTTDRMEALELYSSADIALITPTRDGMNLVAKEYLASRYDKTGVLILSEMAGAAKELGESLIVNPNSRVDVAEAIYQALNMSKSEQVERNSALQKRLKIYNEERWANDFINSLEGVKKLQESNYTRKVTNQFIKKLVEKYKSSKKRIIFLDYDGTLTGFHNDPQKAMPDEELYGIMEKLTSNKNNTIVVISGRDKETLSKWFKKYYDNLAFIAEHGVWNKNPGSEWTMSSQIDKEWMDIIEPVLQNFVDRTPRSFIEYKNYSIVWHYRHADPDMGQQRAWELKDDLKNYIANLNLEIMDGDMVIEIKNAGINKGMAALNKLGKENFDFILALGDDWTDEYTFNSMPDSAYTIKVGTKTTAAHYYINDVKSVRSLLKHLES</sequence>
<dbReference type="Pfam" id="PF02358">
    <property type="entry name" value="Trehalose_PPase"/>
    <property type="match status" value="1"/>
</dbReference>
<comment type="similarity">
    <text evidence="1">In the C-terminal section; belongs to the trehalose phosphatase family.</text>
</comment>
<evidence type="ECO:0000313" key="4">
    <source>
        <dbReference type="Proteomes" id="UP000474630"/>
    </source>
</evidence>
<evidence type="ECO:0000256" key="2">
    <source>
        <dbReference type="ARBA" id="ARBA00008799"/>
    </source>
</evidence>
<dbReference type="SUPFAM" id="SSF56784">
    <property type="entry name" value="HAD-like"/>
    <property type="match status" value="1"/>
</dbReference>
<dbReference type="Gene3D" id="3.40.50.2000">
    <property type="entry name" value="Glycogen Phosphorylase B"/>
    <property type="match status" value="2"/>
</dbReference>
<dbReference type="CDD" id="cd03788">
    <property type="entry name" value="GT20_TPS"/>
    <property type="match status" value="1"/>
</dbReference>
<dbReference type="PANTHER" id="PTHR10788">
    <property type="entry name" value="TREHALOSE-6-PHOSPHATE SYNTHASE"/>
    <property type="match status" value="1"/>
</dbReference>
<dbReference type="InterPro" id="IPR001830">
    <property type="entry name" value="Glyco_trans_20"/>
</dbReference>
<accession>A0A6C0RFP8</accession>
<dbReference type="InterPro" id="IPR003337">
    <property type="entry name" value="Trehalose_PPase"/>
</dbReference>
<dbReference type="CDD" id="cd01627">
    <property type="entry name" value="HAD_TPP"/>
    <property type="match status" value="1"/>
</dbReference>
<dbReference type="InterPro" id="IPR023214">
    <property type="entry name" value="HAD_sf"/>
</dbReference>
<dbReference type="GO" id="GO:0004805">
    <property type="term" value="F:trehalose-phosphatase activity"/>
    <property type="evidence" value="ECO:0007669"/>
    <property type="project" value="TreeGrafter"/>
</dbReference>
<dbReference type="GO" id="GO:0005829">
    <property type="term" value="C:cytosol"/>
    <property type="evidence" value="ECO:0007669"/>
    <property type="project" value="TreeGrafter"/>
</dbReference>
<dbReference type="Proteomes" id="UP000474630">
    <property type="component" value="Chromosome"/>
</dbReference>
<dbReference type="KEGG" id="drc:G0Q07_15150"/>
<dbReference type="NCBIfam" id="TIGR01484">
    <property type="entry name" value="HAD-SF-IIB"/>
    <property type="match status" value="1"/>
</dbReference>
<comment type="similarity">
    <text evidence="2">Belongs to the glycosyltransferase 20 family.</text>
</comment>
<dbReference type="InterPro" id="IPR036412">
    <property type="entry name" value="HAD-like_sf"/>
</dbReference>
<dbReference type="GO" id="GO:0005992">
    <property type="term" value="P:trehalose biosynthetic process"/>
    <property type="evidence" value="ECO:0007669"/>
    <property type="project" value="InterPro"/>
</dbReference>
<dbReference type="Gene3D" id="3.30.70.1020">
    <property type="entry name" value="Trehalose-6-phosphate phosphatase related protein, domain 2"/>
    <property type="match status" value="1"/>
</dbReference>
<dbReference type="PANTHER" id="PTHR10788:SF106">
    <property type="entry name" value="BCDNA.GH08860"/>
    <property type="match status" value="1"/>
</dbReference>
<reference evidence="3 4" key="1">
    <citation type="submission" date="2020-02" db="EMBL/GenBank/DDBJ databases">
        <title>Genome sequencing for Draconibacterium sp. strain M1.</title>
        <authorList>
            <person name="Park S.-J."/>
        </authorList>
    </citation>
    <scope>NUCLEOTIDE SEQUENCE [LARGE SCALE GENOMIC DNA]</scope>
    <source>
        <strain evidence="3 4">M1</strain>
    </source>
</reference>
<evidence type="ECO:0000256" key="1">
    <source>
        <dbReference type="ARBA" id="ARBA00006330"/>
    </source>
</evidence>
<dbReference type="SUPFAM" id="SSF53756">
    <property type="entry name" value="UDP-Glycosyltransferase/glycogen phosphorylase"/>
    <property type="match status" value="1"/>
</dbReference>
<dbReference type="GO" id="GO:0003825">
    <property type="term" value="F:alpha,alpha-trehalose-phosphate synthase (UDP-forming) activity"/>
    <property type="evidence" value="ECO:0007669"/>
    <property type="project" value="TreeGrafter"/>
</dbReference>
<dbReference type="InterPro" id="IPR006379">
    <property type="entry name" value="HAD-SF_hydro_IIB"/>
</dbReference>